<name>A0ABD6XJ76_ENTAG</name>
<evidence type="ECO:0000313" key="2">
    <source>
        <dbReference type="Proteomes" id="UP000245996"/>
    </source>
</evidence>
<dbReference type="Proteomes" id="UP000245996">
    <property type="component" value="Unassembled WGS sequence"/>
</dbReference>
<protein>
    <submittedName>
        <fullName evidence="1">Uncharacterized protein</fullName>
    </submittedName>
</protein>
<accession>A0ABD6XJ76</accession>
<feature type="non-terminal residue" evidence="1">
    <location>
        <position position="1"/>
    </location>
</feature>
<gene>
    <name evidence="1" type="ORF">C7430_1271</name>
</gene>
<dbReference type="AlphaFoldDB" id="A0ABD6XJ76"/>
<comment type="caution">
    <text evidence="1">The sequence shown here is derived from an EMBL/GenBank/DDBJ whole genome shotgun (WGS) entry which is preliminary data.</text>
</comment>
<proteinExistence type="predicted"/>
<evidence type="ECO:0000313" key="1">
    <source>
        <dbReference type="EMBL" id="PWJ72384.1"/>
    </source>
</evidence>
<organism evidence="1 2">
    <name type="scientific">Enterobacter agglomerans</name>
    <name type="common">Erwinia herbicola</name>
    <name type="synonym">Pantoea agglomerans</name>
    <dbReference type="NCBI Taxonomy" id="549"/>
    <lineage>
        <taxon>Bacteria</taxon>
        <taxon>Pseudomonadati</taxon>
        <taxon>Pseudomonadota</taxon>
        <taxon>Gammaproteobacteria</taxon>
        <taxon>Enterobacterales</taxon>
        <taxon>Erwiniaceae</taxon>
        <taxon>Pantoea</taxon>
        <taxon>Pantoea agglomerans group</taxon>
    </lineage>
</organism>
<dbReference type="EMBL" id="QGHE01000027">
    <property type="protein sequence ID" value="PWJ72384.1"/>
    <property type="molecule type" value="Genomic_DNA"/>
</dbReference>
<reference evidence="1 2" key="1">
    <citation type="submission" date="2018-05" db="EMBL/GenBank/DDBJ databases">
        <title>Genomic Encyclopedia of Type Strains, Phase IV (KMG-V): Genome sequencing to study the core and pangenomes of soil and plant-associated prokaryotes.</title>
        <authorList>
            <person name="Whitman W."/>
        </authorList>
    </citation>
    <scope>NUCLEOTIDE SEQUENCE [LARGE SCALE GENOMIC DNA]</scope>
    <source>
        <strain evidence="1 2">PNG 92-11</strain>
    </source>
</reference>
<sequence length="50" mass="5508">RFGQLMFSVPDKLLVCVAATLFARHITKAVIGPAFIFINPETVILVSRCC</sequence>